<protein>
    <submittedName>
        <fullName evidence="1">Uncharacterized protein</fullName>
    </submittedName>
</protein>
<accession>V7AXN8</accession>
<organism evidence="1 2">
    <name type="scientific">Phaseolus vulgaris</name>
    <name type="common">Kidney bean</name>
    <name type="synonym">French bean</name>
    <dbReference type="NCBI Taxonomy" id="3885"/>
    <lineage>
        <taxon>Eukaryota</taxon>
        <taxon>Viridiplantae</taxon>
        <taxon>Streptophyta</taxon>
        <taxon>Embryophyta</taxon>
        <taxon>Tracheophyta</taxon>
        <taxon>Spermatophyta</taxon>
        <taxon>Magnoliopsida</taxon>
        <taxon>eudicotyledons</taxon>
        <taxon>Gunneridae</taxon>
        <taxon>Pentapetalae</taxon>
        <taxon>rosids</taxon>
        <taxon>fabids</taxon>
        <taxon>Fabales</taxon>
        <taxon>Fabaceae</taxon>
        <taxon>Papilionoideae</taxon>
        <taxon>50 kb inversion clade</taxon>
        <taxon>NPAAA clade</taxon>
        <taxon>indigoferoid/millettioid clade</taxon>
        <taxon>Phaseoleae</taxon>
        <taxon>Phaseolus</taxon>
    </lineage>
</organism>
<dbReference type="OrthoDB" id="1434255at2759"/>
<evidence type="ECO:0000313" key="2">
    <source>
        <dbReference type="Proteomes" id="UP000000226"/>
    </source>
</evidence>
<keyword evidence="2" id="KW-1185">Reference proteome</keyword>
<gene>
    <name evidence="1" type="ORF">PHAVU_009G177700g</name>
</gene>
<dbReference type="Proteomes" id="UP000000226">
    <property type="component" value="Chromosome 9"/>
</dbReference>
<dbReference type="EMBL" id="CM002296">
    <property type="protein sequence ID" value="ESW10060.1"/>
    <property type="molecule type" value="Genomic_DNA"/>
</dbReference>
<proteinExistence type="predicted"/>
<sequence length="103" mass="12471">MVILKADRDLFFQRFKRKVTWRVEDEEQVKKIFHSKDSHTLSKMFKMECQEGGCLHTRRFISVHEHKIRLCFNKYIYVRVEGILLMIDRDKHMWKVQGTGVQG</sequence>
<reference evidence="2" key="1">
    <citation type="journal article" date="2014" name="Nat. Genet.">
        <title>A reference genome for common bean and genome-wide analysis of dual domestications.</title>
        <authorList>
            <person name="Schmutz J."/>
            <person name="McClean P.E."/>
            <person name="Mamidi S."/>
            <person name="Wu G.A."/>
            <person name="Cannon S.B."/>
            <person name="Grimwood J."/>
            <person name="Jenkins J."/>
            <person name="Shu S."/>
            <person name="Song Q."/>
            <person name="Chavarro C."/>
            <person name="Torres-Torres M."/>
            <person name="Geffroy V."/>
            <person name="Moghaddam S.M."/>
            <person name="Gao D."/>
            <person name="Abernathy B."/>
            <person name="Barry K."/>
            <person name="Blair M."/>
            <person name="Brick M.A."/>
            <person name="Chovatia M."/>
            <person name="Gepts P."/>
            <person name="Goodstein D.M."/>
            <person name="Gonzales M."/>
            <person name="Hellsten U."/>
            <person name="Hyten D.L."/>
            <person name="Jia G."/>
            <person name="Kelly J.D."/>
            <person name="Kudrna D."/>
            <person name="Lee R."/>
            <person name="Richard M.M."/>
            <person name="Miklas P.N."/>
            <person name="Osorno J.M."/>
            <person name="Rodrigues J."/>
            <person name="Thareau V."/>
            <person name="Urrea C.A."/>
            <person name="Wang M."/>
            <person name="Yu Y."/>
            <person name="Zhang M."/>
            <person name="Wing R.A."/>
            <person name="Cregan P.B."/>
            <person name="Rokhsar D.S."/>
            <person name="Jackson S.A."/>
        </authorList>
    </citation>
    <scope>NUCLEOTIDE SEQUENCE [LARGE SCALE GENOMIC DNA]</scope>
    <source>
        <strain evidence="2">cv. G19833</strain>
    </source>
</reference>
<name>V7AXN8_PHAVU</name>
<dbReference type="Gramene" id="ESW10060">
    <property type="protein sequence ID" value="ESW10060"/>
    <property type="gene ID" value="PHAVU_009G177700g"/>
</dbReference>
<evidence type="ECO:0000313" key="1">
    <source>
        <dbReference type="EMBL" id="ESW10060.1"/>
    </source>
</evidence>
<dbReference type="AlphaFoldDB" id="V7AXN8"/>